<dbReference type="AlphaFoldDB" id="G0NL45"/>
<dbReference type="InParanoid" id="G0NL45"/>
<organism evidence="3">
    <name type="scientific">Caenorhabditis brenneri</name>
    <name type="common">Nematode worm</name>
    <dbReference type="NCBI Taxonomy" id="135651"/>
    <lineage>
        <taxon>Eukaryota</taxon>
        <taxon>Metazoa</taxon>
        <taxon>Ecdysozoa</taxon>
        <taxon>Nematoda</taxon>
        <taxon>Chromadorea</taxon>
        <taxon>Rhabditida</taxon>
        <taxon>Rhabditina</taxon>
        <taxon>Rhabditomorpha</taxon>
        <taxon>Rhabditoidea</taxon>
        <taxon>Rhabditidae</taxon>
        <taxon>Peloderinae</taxon>
        <taxon>Caenorhabditis</taxon>
    </lineage>
</organism>
<dbReference type="PANTHER" id="PTHR45830">
    <property type="entry name" value="SERPENTINE RECEPTOR, CLASS I"/>
    <property type="match status" value="1"/>
</dbReference>
<feature type="transmembrane region" description="Helical" evidence="1">
    <location>
        <begin position="269"/>
        <end position="294"/>
    </location>
</feature>
<name>G0NL45_CAEBE</name>
<evidence type="ECO:0000313" key="3">
    <source>
        <dbReference type="Proteomes" id="UP000008068"/>
    </source>
</evidence>
<feature type="transmembrane region" description="Helical" evidence="1">
    <location>
        <begin position="45"/>
        <end position="67"/>
    </location>
</feature>
<dbReference type="Gene3D" id="1.20.1070.10">
    <property type="entry name" value="Rhodopsin 7-helix transmembrane proteins"/>
    <property type="match status" value="1"/>
</dbReference>
<dbReference type="FunCoup" id="G0NL45">
    <property type="interactions" value="4"/>
</dbReference>
<accession>G0NL45</accession>
<dbReference type="Pfam" id="PF10327">
    <property type="entry name" value="7TM_GPCR_Sri"/>
    <property type="match status" value="1"/>
</dbReference>
<keyword evidence="1" id="KW-0812">Transmembrane</keyword>
<feature type="transmembrane region" description="Helical" evidence="1">
    <location>
        <begin position="87"/>
        <end position="112"/>
    </location>
</feature>
<feature type="transmembrane region" description="Helical" evidence="1">
    <location>
        <begin position="189"/>
        <end position="216"/>
    </location>
</feature>
<dbReference type="EMBL" id="GL379904">
    <property type="protein sequence ID" value="EGT33257.1"/>
    <property type="molecule type" value="Genomic_DNA"/>
</dbReference>
<keyword evidence="1" id="KW-1133">Transmembrane helix</keyword>
<gene>
    <name evidence="2" type="primary">Cbn-sri-37</name>
    <name evidence="2" type="ORF">CAEBREN_08951</name>
</gene>
<sequence length="319" mass="36128">MIDLTIPQWLVNYYYSVGVVSLFINSLTIYLIIYRSDKIDSFRYYILVFQVNCAITDVHVTILMQPLPLHPMLCGHYKGLIGSNFNVFAYYQVAFSITSIVTQVEALVYCFHRKHQTIAKVMDGRIYPKSFDYFMHVVSTGATVFTFYALVKAGMTREEQLDYVKTNYPEIFGEFITLTNVALFTLNDWIILICINSLIGGLVSGFAFTSTTLSLLKMLRNMRKKVSAYNYQRHKAAVHSLVAQFVASSVMLTPPFVFMVLSTGGHANLYIQLVLTVVSLRSMINAIVLIVTTAPYRKFVFRIKPILSSVVVSSVVNSL</sequence>
<dbReference type="OMA" id="SAYNYKR"/>
<evidence type="ECO:0000313" key="2">
    <source>
        <dbReference type="EMBL" id="EGT33257.1"/>
    </source>
</evidence>
<feature type="transmembrane region" description="Helical" evidence="1">
    <location>
        <begin position="13"/>
        <end position="33"/>
    </location>
</feature>
<dbReference type="OrthoDB" id="5814011at2759"/>
<dbReference type="HOGENOM" id="CLU_067919_1_0_1"/>
<evidence type="ECO:0000256" key="1">
    <source>
        <dbReference type="SAM" id="Phobius"/>
    </source>
</evidence>
<dbReference type="Proteomes" id="UP000008068">
    <property type="component" value="Unassembled WGS sequence"/>
</dbReference>
<dbReference type="SUPFAM" id="SSF81321">
    <property type="entry name" value="Family A G protein-coupled receptor-like"/>
    <property type="match status" value="1"/>
</dbReference>
<dbReference type="eggNOG" id="ENOG502R1DP">
    <property type="taxonomic scope" value="Eukaryota"/>
</dbReference>
<keyword evidence="3" id="KW-1185">Reference proteome</keyword>
<proteinExistence type="predicted"/>
<feature type="transmembrane region" description="Helical" evidence="1">
    <location>
        <begin position="133"/>
        <end position="151"/>
    </location>
</feature>
<keyword evidence="1" id="KW-0472">Membrane</keyword>
<reference evidence="3" key="1">
    <citation type="submission" date="2011-07" db="EMBL/GenBank/DDBJ databases">
        <authorList>
            <consortium name="Caenorhabditis brenneri Sequencing and Analysis Consortium"/>
            <person name="Wilson R.K."/>
        </authorList>
    </citation>
    <scope>NUCLEOTIDE SEQUENCE [LARGE SCALE GENOMIC DNA]</scope>
    <source>
        <strain evidence="3">PB2801</strain>
    </source>
</reference>
<feature type="transmembrane region" description="Helical" evidence="1">
    <location>
        <begin position="236"/>
        <end position="257"/>
    </location>
</feature>
<dbReference type="InterPro" id="IPR019429">
    <property type="entry name" value="7TM_GPCR_serpentine_rcpt_Sri"/>
</dbReference>
<protein>
    <submittedName>
        <fullName evidence="2">CBN-SRI-37 protein</fullName>
    </submittedName>
</protein>
<dbReference type="PANTHER" id="PTHR45830:SF5">
    <property type="entry name" value="SERPENTINE RECEPTOR, CLASS D (DELTA)"/>
    <property type="match status" value="1"/>
</dbReference>